<keyword evidence="2 5" id="KW-0812">Transmembrane</keyword>
<dbReference type="RefSeq" id="WP_216957202.1">
    <property type="nucleotide sequence ID" value="NZ_JAHOPB010000001.1"/>
</dbReference>
<reference evidence="6 7" key="1">
    <citation type="submission" date="2021-06" db="EMBL/GenBank/DDBJ databases">
        <authorList>
            <person name="Lee D.H."/>
        </authorList>
    </citation>
    <scope>NUCLEOTIDE SEQUENCE [LARGE SCALE GENOMIC DNA]</scope>
    <source>
        <strain evidence="6 7">MMS21-HV4-11</strain>
    </source>
</reference>
<evidence type="ECO:0000256" key="4">
    <source>
        <dbReference type="ARBA" id="ARBA00023136"/>
    </source>
</evidence>
<feature type="transmembrane region" description="Helical" evidence="5">
    <location>
        <begin position="101"/>
        <end position="121"/>
    </location>
</feature>
<dbReference type="InterPro" id="IPR004710">
    <property type="entry name" value="Bilac:Na_transpt"/>
</dbReference>
<dbReference type="PANTHER" id="PTHR10361">
    <property type="entry name" value="SODIUM-BILE ACID COTRANSPORTER"/>
    <property type="match status" value="1"/>
</dbReference>
<name>A0ABS6IGP4_9HYPH</name>
<sequence>MEGILHLAEIAIRPAVILFMAGNLLAIGLETDGRAALAPLRDLRFLLIVMVVDWLFAPALAFAIVRVVPMAEPYAVGLLLVSLAPAAPFLPMMVRRAGGDLSYTAAFMLVAALGTVLMMPLGVPVVVPGLSVEAWTVARPLLVLLILPMGAGMALRAVHRPIAQKLLAVVRPIAGAATVVLLLAIAIRHGQGFFGAIGSFAIAGQLLYAIGLIAGGYLLAIRLPPARRSVVCLGACTRNLGAALAPLLVADPDPRTTVMVALGVPLTLAATWLASGWLGKVPAEVSSKAPS</sequence>
<evidence type="ECO:0000313" key="7">
    <source>
        <dbReference type="Proteomes" id="UP000727907"/>
    </source>
</evidence>
<evidence type="ECO:0000313" key="6">
    <source>
        <dbReference type="EMBL" id="MBU8872927.1"/>
    </source>
</evidence>
<evidence type="ECO:0008006" key="8">
    <source>
        <dbReference type="Google" id="ProtNLM"/>
    </source>
</evidence>
<feature type="transmembrane region" description="Helical" evidence="5">
    <location>
        <begin position="12"/>
        <end position="31"/>
    </location>
</feature>
<evidence type="ECO:0000256" key="1">
    <source>
        <dbReference type="ARBA" id="ARBA00004141"/>
    </source>
</evidence>
<proteinExistence type="predicted"/>
<evidence type="ECO:0000256" key="3">
    <source>
        <dbReference type="ARBA" id="ARBA00022989"/>
    </source>
</evidence>
<keyword evidence="3 5" id="KW-1133">Transmembrane helix</keyword>
<dbReference type="Proteomes" id="UP000727907">
    <property type="component" value="Unassembled WGS sequence"/>
</dbReference>
<gene>
    <name evidence="6" type="ORF">KQ910_04090</name>
</gene>
<keyword evidence="4 5" id="KW-0472">Membrane</keyword>
<feature type="transmembrane region" description="Helical" evidence="5">
    <location>
        <begin position="166"/>
        <end position="187"/>
    </location>
</feature>
<dbReference type="PANTHER" id="PTHR10361:SF28">
    <property type="entry name" value="P3 PROTEIN-RELATED"/>
    <property type="match status" value="1"/>
</dbReference>
<accession>A0ABS6IGP4</accession>
<evidence type="ECO:0000256" key="5">
    <source>
        <dbReference type="SAM" id="Phobius"/>
    </source>
</evidence>
<comment type="caution">
    <text evidence="6">The sequence shown here is derived from an EMBL/GenBank/DDBJ whole genome shotgun (WGS) entry which is preliminary data.</text>
</comment>
<comment type="subcellular location">
    <subcellularLocation>
        <location evidence="1">Membrane</location>
        <topology evidence="1">Multi-pass membrane protein</topology>
    </subcellularLocation>
</comment>
<organism evidence="6 7">
    <name type="scientific">Reyranella humidisoli</name>
    <dbReference type="NCBI Taxonomy" id="2849149"/>
    <lineage>
        <taxon>Bacteria</taxon>
        <taxon>Pseudomonadati</taxon>
        <taxon>Pseudomonadota</taxon>
        <taxon>Alphaproteobacteria</taxon>
        <taxon>Hyphomicrobiales</taxon>
        <taxon>Reyranellaceae</taxon>
        <taxon>Reyranella</taxon>
    </lineage>
</organism>
<feature type="transmembrane region" description="Helical" evidence="5">
    <location>
        <begin position="193"/>
        <end position="218"/>
    </location>
</feature>
<dbReference type="EMBL" id="JAHOPB010000001">
    <property type="protein sequence ID" value="MBU8872927.1"/>
    <property type="molecule type" value="Genomic_DNA"/>
</dbReference>
<dbReference type="InterPro" id="IPR002657">
    <property type="entry name" value="BilAc:Na_symport/Acr3"/>
</dbReference>
<feature type="transmembrane region" description="Helical" evidence="5">
    <location>
        <begin position="74"/>
        <end position="94"/>
    </location>
</feature>
<dbReference type="Pfam" id="PF01758">
    <property type="entry name" value="SBF"/>
    <property type="match status" value="1"/>
</dbReference>
<evidence type="ECO:0000256" key="2">
    <source>
        <dbReference type="ARBA" id="ARBA00022692"/>
    </source>
</evidence>
<feature type="transmembrane region" description="Helical" evidence="5">
    <location>
        <begin position="141"/>
        <end position="159"/>
    </location>
</feature>
<protein>
    <recommendedName>
        <fullName evidence="8">Sodium Bile acid symporter family protein</fullName>
    </recommendedName>
</protein>
<keyword evidence="7" id="KW-1185">Reference proteome</keyword>
<feature type="transmembrane region" description="Helical" evidence="5">
    <location>
        <begin position="43"/>
        <end position="68"/>
    </location>
</feature>